<reference evidence="3" key="1">
    <citation type="submission" date="2021-01" db="EMBL/GenBank/DDBJ databases">
        <title>Adiantum capillus-veneris genome.</title>
        <authorList>
            <person name="Fang Y."/>
            <person name="Liao Q."/>
        </authorList>
    </citation>
    <scope>NUCLEOTIDE SEQUENCE</scope>
    <source>
        <strain evidence="3">H3</strain>
        <tissue evidence="3">Leaf</tissue>
    </source>
</reference>
<comment type="caution">
    <text evidence="3">The sequence shown here is derived from an EMBL/GenBank/DDBJ whole genome shotgun (WGS) entry which is preliminary data.</text>
</comment>
<feature type="transmembrane region" description="Helical" evidence="2">
    <location>
        <begin position="279"/>
        <end position="300"/>
    </location>
</feature>
<dbReference type="EMBL" id="JABFUD020000009">
    <property type="protein sequence ID" value="KAI5075240.1"/>
    <property type="molecule type" value="Genomic_DNA"/>
</dbReference>
<evidence type="ECO:0000313" key="4">
    <source>
        <dbReference type="Proteomes" id="UP000886520"/>
    </source>
</evidence>
<evidence type="ECO:0000256" key="2">
    <source>
        <dbReference type="SAM" id="Phobius"/>
    </source>
</evidence>
<evidence type="ECO:0000256" key="1">
    <source>
        <dbReference type="SAM" id="MobiDB-lite"/>
    </source>
</evidence>
<keyword evidence="4" id="KW-1185">Reference proteome</keyword>
<keyword evidence="2" id="KW-1133">Transmembrane helix</keyword>
<dbReference type="AlphaFoldDB" id="A0A9D4UVZ7"/>
<name>A0A9D4UVZ7_ADICA</name>
<dbReference type="Proteomes" id="UP000886520">
    <property type="component" value="Chromosome 9"/>
</dbReference>
<sequence length="367" mass="40150">MAPPQGLLPASTDVVLEIQLKKLINDFLFAGVGDAKSSSMCQADTEGQKNASSCIVEDRSTWIADAKPREMENPLGLSLKNAHLSENASSSGSAISVKEASNLVPGFGNDQSPGTRLSDMVEGCSSLLPDHNGNNFPTTEEVRLDIHEQTSNLCNGNPQHGNKVKVYRLSKSHSVGGSVFRFSLKRQGENKEKEGKGSIKLTRIGSLPCHSKLCNDAEKGFKHTCKKPPRPPRSPLEKNSDNGLSRHETSDAILVLHGTSRRARFERRRRHSGPASSNASIWALIFTLFFALAMLGEGFWSQKSALIARNPGTGSSFDIIEANNDMKMNSRISFIDRTAEGSQHVSSQLEKEMQMREFWISKGLDPT</sequence>
<keyword evidence="2" id="KW-0812">Transmembrane</keyword>
<organism evidence="3 4">
    <name type="scientific">Adiantum capillus-veneris</name>
    <name type="common">Maidenhair fern</name>
    <dbReference type="NCBI Taxonomy" id="13818"/>
    <lineage>
        <taxon>Eukaryota</taxon>
        <taxon>Viridiplantae</taxon>
        <taxon>Streptophyta</taxon>
        <taxon>Embryophyta</taxon>
        <taxon>Tracheophyta</taxon>
        <taxon>Polypodiopsida</taxon>
        <taxon>Polypodiidae</taxon>
        <taxon>Polypodiales</taxon>
        <taxon>Pteridineae</taxon>
        <taxon>Pteridaceae</taxon>
        <taxon>Vittarioideae</taxon>
        <taxon>Adiantum</taxon>
    </lineage>
</organism>
<evidence type="ECO:0000313" key="3">
    <source>
        <dbReference type="EMBL" id="KAI5075240.1"/>
    </source>
</evidence>
<accession>A0A9D4UVZ7</accession>
<feature type="region of interest" description="Disordered" evidence="1">
    <location>
        <begin position="221"/>
        <end position="251"/>
    </location>
</feature>
<proteinExistence type="predicted"/>
<dbReference type="OrthoDB" id="1928732at2759"/>
<protein>
    <submittedName>
        <fullName evidence="3">Uncharacterized protein</fullName>
    </submittedName>
</protein>
<feature type="compositionally biased region" description="Basic and acidic residues" evidence="1">
    <location>
        <begin position="235"/>
        <end position="250"/>
    </location>
</feature>
<gene>
    <name evidence="3" type="ORF">GOP47_0009316</name>
</gene>
<keyword evidence="2" id="KW-0472">Membrane</keyword>